<name>A0A5P8WFB0_9NOSO</name>
<dbReference type="KEGG" id="nsh:GXM_09011"/>
<feature type="repeat" description="TPR" evidence="1">
    <location>
        <begin position="36"/>
        <end position="69"/>
    </location>
</feature>
<sequence length="176" mass="19513">MVGVFTPTCTSLKTTIDLLEKNLVNVRGTKDKRREINILVSLGQAYMAVGDNSKAIAPFEQASAIARELQDPQLETAVLQSQGKALGQISYSYFVQGDYAKTIQYSEQLRAIAREIKNPYFEVVALGLLANSYQITGTLPTRANASKLLLITTKVKNQRKNQDFTFDYFLSPKAIA</sequence>
<dbReference type="Proteomes" id="UP000326678">
    <property type="component" value="Chromosome Gxm2"/>
</dbReference>
<dbReference type="PROSITE" id="PS50005">
    <property type="entry name" value="TPR"/>
    <property type="match status" value="1"/>
</dbReference>
<keyword evidence="3" id="KW-1185">Reference proteome</keyword>
<dbReference type="EMBL" id="CP045227">
    <property type="protein sequence ID" value="QFS51517.1"/>
    <property type="molecule type" value="Genomic_DNA"/>
</dbReference>
<dbReference type="SUPFAM" id="SSF48452">
    <property type="entry name" value="TPR-like"/>
    <property type="match status" value="1"/>
</dbReference>
<dbReference type="AlphaFoldDB" id="A0A5P8WFB0"/>
<dbReference type="InterPro" id="IPR019734">
    <property type="entry name" value="TPR_rpt"/>
</dbReference>
<protein>
    <submittedName>
        <fullName evidence="2">CHAT domain-containing protein</fullName>
    </submittedName>
</protein>
<accession>A0A5P8WFB0</accession>
<evidence type="ECO:0000256" key="1">
    <source>
        <dbReference type="PROSITE-ProRule" id="PRU00339"/>
    </source>
</evidence>
<dbReference type="InterPro" id="IPR011990">
    <property type="entry name" value="TPR-like_helical_dom_sf"/>
</dbReference>
<organism evidence="2 3">
    <name type="scientific">Nostoc sphaeroides CCNUC1</name>
    <dbReference type="NCBI Taxonomy" id="2653204"/>
    <lineage>
        <taxon>Bacteria</taxon>
        <taxon>Bacillati</taxon>
        <taxon>Cyanobacteriota</taxon>
        <taxon>Cyanophyceae</taxon>
        <taxon>Nostocales</taxon>
        <taxon>Nostocaceae</taxon>
        <taxon>Nostoc</taxon>
    </lineage>
</organism>
<proteinExistence type="predicted"/>
<reference evidence="2 3" key="1">
    <citation type="submission" date="2019-10" db="EMBL/GenBank/DDBJ databases">
        <title>Genomic and transcriptomic insights into the perfect genentic adaptation of a filamentous nitrogen-fixing cyanobacterium to rice fields.</title>
        <authorList>
            <person name="Chen Z."/>
        </authorList>
    </citation>
    <scope>NUCLEOTIDE SEQUENCE [LARGE SCALE GENOMIC DNA]</scope>
    <source>
        <strain evidence="2">CCNUC1</strain>
    </source>
</reference>
<keyword evidence="1" id="KW-0802">TPR repeat</keyword>
<gene>
    <name evidence="2" type="ORF">GXM_09011</name>
</gene>
<evidence type="ECO:0000313" key="2">
    <source>
        <dbReference type="EMBL" id="QFS51517.1"/>
    </source>
</evidence>
<evidence type="ECO:0000313" key="3">
    <source>
        <dbReference type="Proteomes" id="UP000326678"/>
    </source>
</evidence>
<dbReference type="Gene3D" id="1.25.40.10">
    <property type="entry name" value="Tetratricopeptide repeat domain"/>
    <property type="match status" value="1"/>
</dbReference>